<dbReference type="Proteomes" id="UP000824247">
    <property type="component" value="Unassembled WGS sequence"/>
</dbReference>
<dbReference type="EMBL" id="JAHLFM010000008">
    <property type="protein sequence ID" value="MBU3830617.1"/>
    <property type="molecule type" value="Genomic_DNA"/>
</dbReference>
<reference evidence="1" key="1">
    <citation type="journal article" date="2021" name="PeerJ">
        <title>Extensive microbial diversity within the chicken gut microbiome revealed by metagenomics and culture.</title>
        <authorList>
            <person name="Gilroy R."/>
            <person name="Ravi A."/>
            <person name="Getino M."/>
            <person name="Pursley I."/>
            <person name="Horton D.L."/>
            <person name="Alikhan N.F."/>
            <person name="Baker D."/>
            <person name="Gharbi K."/>
            <person name="Hall N."/>
            <person name="Watson M."/>
            <person name="Adriaenssens E.M."/>
            <person name="Foster-Nyarko E."/>
            <person name="Jarju S."/>
            <person name="Secka A."/>
            <person name="Antonio M."/>
            <person name="Oren A."/>
            <person name="Chaudhuri R.R."/>
            <person name="La Ragione R."/>
            <person name="Hildebrand F."/>
            <person name="Pallen M.J."/>
        </authorList>
    </citation>
    <scope>NUCLEOTIDE SEQUENCE</scope>
    <source>
        <strain evidence="1">A5-1222</strain>
    </source>
</reference>
<sequence>MLVKIDNNYKVKILENSYNKKTLLLFKDNKDFNSCIDINSFVQNINERYHKIKIVKGAKYNKLIIYEYKIVLDKNTNLRVGFSIDIDQKIIYIILITKIDNDKLRKHDFDQLVCKCI</sequence>
<accession>A0A9E2KW46</accession>
<evidence type="ECO:0000313" key="2">
    <source>
        <dbReference type="Proteomes" id="UP000824247"/>
    </source>
</evidence>
<proteinExistence type="predicted"/>
<gene>
    <name evidence="1" type="ORF">H9897_00430</name>
</gene>
<organism evidence="1 2">
    <name type="scientific">Candidatus Ureaplasma intestinipullorum</name>
    <dbReference type="NCBI Taxonomy" id="2838770"/>
    <lineage>
        <taxon>Bacteria</taxon>
        <taxon>Bacillati</taxon>
        <taxon>Mycoplasmatota</taxon>
        <taxon>Mycoplasmoidales</taxon>
        <taxon>Mycoplasmoidaceae</taxon>
        <taxon>Ureaplasma</taxon>
    </lineage>
</organism>
<dbReference type="AlphaFoldDB" id="A0A9E2KW46"/>
<evidence type="ECO:0000313" key="1">
    <source>
        <dbReference type="EMBL" id="MBU3830617.1"/>
    </source>
</evidence>
<comment type="caution">
    <text evidence="1">The sequence shown here is derived from an EMBL/GenBank/DDBJ whole genome shotgun (WGS) entry which is preliminary data.</text>
</comment>
<name>A0A9E2KW46_9BACT</name>
<protein>
    <submittedName>
        <fullName evidence="1">Uncharacterized protein</fullName>
    </submittedName>
</protein>
<reference evidence="1" key="2">
    <citation type="submission" date="2021-04" db="EMBL/GenBank/DDBJ databases">
        <authorList>
            <person name="Gilroy R."/>
        </authorList>
    </citation>
    <scope>NUCLEOTIDE SEQUENCE</scope>
    <source>
        <strain evidence="1">A5-1222</strain>
    </source>
</reference>